<evidence type="ECO:0000256" key="5">
    <source>
        <dbReference type="ARBA" id="ARBA00022737"/>
    </source>
</evidence>
<evidence type="ECO:0000313" key="14">
    <source>
        <dbReference type="RefSeq" id="XP_072853865.1"/>
    </source>
</evidence>
<sequence>MTDFIKTFFTGNVPLTVWLLVHMGFGASCRRLKECRTPEWGYMNVSDGSTFMLHGSTVTLHCSANSRGNCSAWKLGNISILLNDTAVNSSNSLSVSARVSLHTPGKQTFTCRCSDGKKSPPMLICGIYIFVGIPPEWPRNVSCNQYGKNGSTTCSWIKGRDTYLPTSYTLQLTNGTFLEEIGALGNLSSVDLKVNLDPESTYTVVVIAKNELGNASSQPIQFTLIDIVKPYSPVNLSVKFDGFTATSCTVLWHDEQESQRFSLRYQPVHSNSWHMLQNISTRRYDLHGLKPNIEYKFQVSSRFLSNRGLWSDWSVPFQIEAVPSEPTDIWYLQKDASPEMQNITLFWKATNMSQQKQKSHYKVTFQALNQMDQSVTETNSTVYTVFSRLIPRTNYNITICSYNSRGMSHPVSITAKVGMTDLPLTNHLSATSVENGSIIVTWEAPLASSLFISEYVVEWAEHHDGNSMKTHSSWLKVCGHNFTVTIENLKPNVCYQISVFALYQSRAGKAASTTGNVSAKAPLTGPHINTTVKDGRILVSWREIPPDEQMGCIVSYKIYLQKQAAAMLPDIYNITTTTSQPFPIKNIQTGAEYAVWMTASTMAGESPNGNEEIIYIQNAPDWGPILSICIMALLVCACCVPSARRKLLSLFRDLPYGLQGKGIPDPANSSWAKEVKSKEDEAILHPAQFLDGPNTFEEPETLQIEEVFIKRQYQDLKDVPYCRNTRKREKHNYPTGTILQEEYPTVKSLDYDPLSIKRAGNTDMHQPPSLYKKVVPGEPNQGQVFSEYLVNQLEDVTIDYLPNTVATTMNNDENSNDSEFNTLFVSTRTFIPQTFSFDGKLTLDAIRMDCISFKD</sequence>
<organism evidence="13 14">
    <name type="scientific">Pogona vitticeps</name>
    <name type="common">central bearded dragon</name>
    <dbReference type="NCBI Taxonomy" id="103695"/>
    <lineage>
        <taxon>Eukaryota</taxon>
        <taxon>Metazoa</taxon>
        <taxon>Chordata</taxon>
        <taxon>Craniata</taxon>
        <taxon>Vertebrata</taxon>
        <taxon>Euteleostomi</taxon>
        <taxon>Lepidosauria</taxon>
        <taxon>Squamata</taxon>
        <taxon>Bifurcata</taxon>
        <taxon>Unidentata</taxon>
        <taxon>Episquamata</taxon>
        <taxon>Toxicofera</taxon>
        <taxon>Iguania</taxon>
        <taxon>Acrodonta</taxon>
        <taxon>Agamidae</taxon>
        <taxon>Amphibolurinae</taxon>
        <taxon>Pogona</taxon>
    </lineage>
</organism>
<dbReference type="InterPro" id="IPR052672">
    <property type="entry name" value="Type1_Cytokine_Rcpt_Type2"/>
</dbReference>
<accession>A0ABM5G885</accession>
<evidence type="ECO:0000259" key="12">
    <source>
        <dbReference type="PROSITE" id="PS50853"/>
    </source>
</evidence>
<evidence type="ECO:0000256" key="3">
    <source>
        <dbReference type="ARBA" id="ARBA00022692"/>
    </source>
</evidence>
<dbReference type="PANTHER" id="PTHR48423">
    <property type="entry name" value="INTERLEUKIN-27 RECEPTOR SUBUNIT ALPHA"/>
    <property type="match status" value="1"/>
</dbReference>
<dbReference type="CDD" id="cd00063">
    <property type="entry name" value="FN3"/>
    <property type="match status" value="5"/>
</dbReference>
<dbReference type="PANTHER" id="PTHR48423:SF1">
    <property type="entry name" value="INTERLEUKIN-27 RECEPTOR SUBUNIT ALPHA"/>
    <property type="match status" value="1"/>
</dbReference>
<evidence type="ECO:0000256" key="2">
    <source>
        <dbReference type="ARBA" id="ARBA00008921"/>
    </source>
</evidence>
<keyword evidence="10" id="KW-0325">Glycoprotein</keyword>
<dbReference type="PROSITE" id="PS50853">
    <property type="entry name" value="FN3"/>
    <property type="match status" value="4"/>
</dbReference>
<keyword evidence="4 11" id="KW-0732">Signal</keyword>
<dbReference type="SUPFAM" id="SSF49265">
    <property type="entry name" value="Fibronectin type III"/>
    <property type="match status" value="3"/>
</dbReference>
<dbReference type="InterPro" id="IPR003529">
    <property type="entry name" value="Hematopoietin_rcpt_Gp130_CS"/>
</dbReference>
<dbReference type="PROSITE" id="PS51257">
    <property type="entry name" value="PROKAR_LIPOPROTEIN"/>
    <property type="match status" value="1"/>
</dbReference>
<dbReference type="Pfam" id="PF00041">
    <property type="entry name" value="fn3"/>
    <property type="match status" value="3"/>
</dbReference>
<evidence type="ECO:0000256" key="1">
    <source>
        <dbReference type="ARBA" id="ARBA00004479"/>
    </source>
</evidence>
<feature type="domain" description="Fibronectin type-III" evidence="12">
    <location>
        <begin position="232"/>
        <end position="324"/>
    </location>
</feature>
<comment type="subcellular location">
    <subcellularLocation>
        <location evidence="1">Membrane</location>
        <topology evidence="1">Single-pass type I membrane protein</topology>
    </subcellularLocation>
</comment>
<evidence type="ECO:0000313" key="13">
    <source>
        <dbReference type="Proteomes" id="UP001652642"/>
    </source>
</evidence>
<dbReference type="GeneID" id="110079852"/>
<dbReference type="Gene3D" id="2.60.40.10">
    <property type="entry name" value="Immunoglobulins"/>
    <property type="match status" value="5"/>
</dbReference>
<reference evidence="14" key="1">
    <citation type="submission" date="2025-08" db="UniProtKB">
        <authorList>
            <consortium name="RefSeq"/>
        </authorList>
    </citation>
    <scope>IDENTIFICATION</scope>
</reference>
<evidence type="ECO:0000256" key="8">
    <source>
        <dbReference type="ARBA" id="ARBA00023157"/>
    </source>
</evidence>
<dbReference type="InterPro" id="IPR013783">
    <property type="entry name" value="Ig-like_fold"/>
</dbReference>
<name>A0ABM5G885_9SAUR</name>
<dbReference type="SMART" id="SM00060">
    <property type="entry name" value="FN3"/>
    <property type="match status" value="5"/>
</dbReference>
<feature type="signal peptide" evidence="11">
    <location>
        <begin position="1"/>
        <end position="29"/>
    </location>
</feature>
<evidence type="ECO:0000256" key="7">
    <source>
        <dbReference type="ARBA" id="ARBA00023136"/>
    </source>
</evidence>
<comment type="similarity">
    <text evidence="2">Belongs to the type I cytokine receptor family. Type 2 subfamily.</text>
</comment>
<evidence type="ECO:0000256" key="10">
    <source>
        <dbReference type="ARBA" id="ARBA00023180"/>
    </source>
</evidence>
<feature type="domain" description="Fibronectin type-III" evidence="12">
    <location>
        <begin position="424"/>
        <end position="522"/>
    </location>
</feature>
<protein>
    <submittedName>
        <fullName evidence="14">Interleukin-12 receptor subunit beta-2 isoform X2</fullName>
    </submittedName>
</protein>
<feature type="chain" id="PRO_5046019241" evidence="11">
    <location>
        <begin position="30"/>
        <end position="855"/>
    </location>
</feature>
<dbReference type="RefSeq" id="XP_072853865.1">
    <property type="nucleotide sequence ID" value="XM_072997764.1"/>
</dbReference>
<keyword evidence="13" id="KW-1185">Reference proteome</keyword>
<keyword evidence="5" id="KW-0677">Repeat</keyword>
<evidence type="ECO:0000256" key="9">
    <source>
        <dbReference type="ARBA" id="ARBA00023170"/>
    </source>
</evidence>
<evidence type="ECO:0000256" key="11">
    <source>
        <dbReference type="SAM" id="SignalP"/>
    </source>
</evidence>
<feature type="domain" description="Fibronectin type-III" evidence="12">
    <location>
        <begin position="325"/>
        <end position="423"/>
    </location>
</feature>
<keyword evidence="6" id="KW-1133">Transmembrane helix</keyword>
<dbReference type="Proteomes" id="UP001652642">
    <property type="component" value="Chromosome 4"/>
</dbReference>
<keyword evidence="3" id="KW-0812">Transmembrane</keyword>
<proteinExistence type="inferred from homology"/>
<evidence type="ECO:0000256" key="6">
    <source>
        <dbReference type="ARBA" id="ARBA00022989"/>
    </source>
</evidence>
<dbReference type="PROSITE" id="PS01353">
    <property type="entry name" value="HEMATOPO_REC_L_F2"/>
    <property type="match status" value="1"/>
</dbReference>
<dbReference type="InterPro" id="IPR036116">
    <property type="entry name" value="FN3_sf"/>
</dbReference>
<keyword evidence="9 14" id="KW-0675">Receptor</keyword>
<keyword evidence="7" id="KW-0472">Membrane</keyword>
<keyword evidence="8" id="KW-1015">Disulfide bond</keyword>
<feature type="domain" description="Fibronectin type-III" evidence="12">
    <location>
        <begin position="523"/>
        <end position="619"/>
    </location>
</feature>
<evidence type="ECO:0000256" key="4">
    <source>
        <dbReference type="ARBA" id="ARBA00022729"/>
    </source>
</evidence>
<gene>
    <name evidence="14" type="primary">IL12RB2</name>
</gene>
<dbReference type="InterPro" id="IPR003961">
    <property type="entry name" value="FN3_dom"/>
</dbReference>